<feature type="region of interest" description="Disordered" evidence="1">
    <location>
        <begin position="252"/>
        <end position="290"/>
    </location>
</feature>
<feature type="compositionally biased region" description="Low complexity" evidence="1">
    <location>
        <begin position="189"/>
        <end position="233"/>
    </location>
</feature>
<evidence type="ECO:0000313" key="2">
    <source>
        <dbReference type="EMBL" id="KKN88374.1"/>
    </source>
</evidence>
<accession>A0A0F9U9S4</accession>
<feature type="compositionally biased region" description="Low complexity" evidence="1">
    <location>
        <begin position="252"/>
        <end position="288"/>
    </location>
</feature>
<name>A0A0F9U9S4_9ZZZZ</name>
<protein>
    <submittedName>
        <fullName evidence="2">Uncharacterized protein</fullName>
    </submittedName>
</protein>
<reference evidence="2" key="1">
    <citation type="journal article" date="2015" name="Nature">
        <title>Complex archaea that bridge the gap between prokaryotes and eukaryotes.</title>
        <authorList>
            <person name="Spang A."/>
            <person name="Saw J.H."/>
            <person name="Jorgensen S.L."/>
            <person name="Zaremba-Niedzwiedzka K."/>
            <person name="Martijn J."/>
            <person name="Lind A.E."/>
            <person name="van Eijk R."/>
            <person name="Schleper C."/>
            <person name="Guy L."/>
            <person name="Ettema T.J."/>
        </authorList>
    </citation>
    <scope>NUCLEOTIDE SEQUENCE</scope>
</reference>
<evidence type="ECO:0000256" key="1">
    <source>
        <dbReference type="SAM" id="MobiDB-lite"/>
    </source>
</evidence>
<feature type="region of interest" description="Disordered" evidence="1">
    <location>
        <begin position="380"/>
        <end position="425"/>
    </location>
</feature>
<gene>
    <name evidence="2" type="ORF">LCGC14_0249370</name>
</gene>
<proteinExistence type="predicted"/>
<dbReference type="EMBL" id="LAZR01000129">
    <property type="protein sequence ID" value="KKN88374.1"/>
    <property type="molecule type" value="Genomic_DNA"/>
</dbReference>
<feature type="region of interest" description="Disordered" evidence="1">
    <location>
        <begin position="184"/>
        <end position="233"/>
    </location>
</feature>
<organism evidence="2">
    <name type="scientific">marine sediment metagenome</name>
    <dbReference type="NCBI Taxonomy" id="412755"/>
    <lineage>
        <taxon>unclassified sequences</taxon>
        <taxon>metagenomes</taxon>
        <taxon>ecological metagenomes</taxon>
    </lineage>
</organism>
<feature type="compositionally biased region" description="Low complexity" evidence="1">
    <location>
        <begin position="393"/>
        <end position="425"/>
    </location>
</feature>
<comment type="caution">
    <text evidence="2">The sequence shown here is derived from an EMBL/GenBank/DDBJ whole genome shotgun (WGS) entry which is preliminary data.</text>
</comment>
<sequence length="425" mass="43281">MANRSLTSPKVTLQVQATINNTMDDGVVASGAMNGNVSDTLTNGVSVAQANRAFQWKNKTLDVGDPLDFDVYNFTGLDQGSGNQNDVVGQDLIMEEIVSIMIVNENAEGTAGELEISPSSVNGWTPIGTHTLATLGFLRAQAVLAKHQPDTDAFPVTNGSNHRIRLRALTATVTYSIYILGRHDDDESSSSISTSSSSSSISTSSSSQSSISTSSSSQSSISTSSSSISTSSISTSSVSSVSSVSTSSVSSLSSSSISTSSSSISTSSVSSISTSSSSISTSSLSSSSDVGTVHIGPANSGVSPADVLGDYTAVGTTNGRTHYSNGTYFLWWQSAASLNIWLLTDTAGNDGTAAVWVQTTGGENQAVDASDYSPSTGATGPDLWAAINPTDESSSYSSLSSSSSISTSSVSTSSSSVSSSSSLLP</sequence>
<dbReference type="AlphaFoldDB" id="A0A0F9U9S4"/>